<evidence type="ECO:0000313" key="2">
    <source>
        <dbReference type="EMBL" id="VDG76421.1"/>
    </source>
</evidence>
<feature type="transmembrane region" description="Helical" evidence="1">
    <location>
        <begin position="237"/>
        <end position="256"/>
    </location>
</feature>
<dbReference type="AlphaFoldDB" id="A0A7Z8Y9D1"/>
<reference evidence="2 3" key="1">
    <citation type="submission" date="2018-11" db="EMBL/GenBank/DDBJ databases">
        <authorList>
            <consortium name="Pathogen Informatics"/>
        </authorList>
    </citation>
    <scope>NUCLEOTIDE SEQUENCE [LARGE SCALE GENOMIC DNA]</scope>
    <source>
        <strain evidence="2 3">NCTC10327</strain>
    </source>
</reference>
<accession>A0A7Z8Y9D1</accession>
<feature type="transmembrane region" description="Helical" evidence="1">
    <location>
        <begin position="21"/>
        <end position="40"/>
    </location>
</feature>
<dbReference type="RefSeq" id="WP_185934012.1">
    <property type="nucleotide sequence ID" value="NZ_UYIO01000001.1"/>
</dbReference>
<name>A0A7Z8Y9D1_9ACTO</name>
<comment type="caution">
    <text evidence="2">The sequence shown here is derived from an EMBL/GenBank/DDBJ whole genome shotgun (WGS) entry which is preliminary data.</text>
</comment>
<keyword evidence="1" id="KW-1133">Transmembrane helix</keyword>
<sequence length="351" mass="36948">MSWKLRELLVEAWRDLGIRQILAACLLGILLATVGILTAAQAQRAVAQTEARVAAGSFIWTAIAAPEQTLEGSVCESLVGQTGISAAGGVIAGEPPILRLVPETPPLPVQEITPGLIAVWEPGYVAQGAILGTDLESVGRVGVGSSVVAENGHTVEVWERTPPAAKSDSMRARLNLVTPPNRPVRECWIRTVAGAEAWGGEVLAAAFPDPSVKITPFVRAASGLETPAQQWRGFAGLRVWIIGGVLGGIVITFAHWTRRAHIAVYRAFGTGTGPLLALFGFQNFLLLVPTFCLSYLLSCFAGYVFSSSLGYDVARSIACTIGAATLITLVWGTIGSALIARGSIASALRDR</sequence>
<keyword evidence="1" id="KW-0472">Membrane</keyword>
<evidence type="ECO:0000313" key="3">
    <source>
        <dbReference type="Proteomes" id="UP000269974"/>
    </source>
</evidence>
<evidence type="ECO:0008006" key="4">
    <source>
        <dbReference type="Google" id="ProtNLM"/>
    </source>
</evidence>
<feature type="transmembrane region" description="Helical" evidence="1">
    <location>
        <begin position="317"/>
        <end position="340"/>
    </location>
</feature>
<gene>
    <name evidence="2" type="ORF">NCTC10327_01062</name>
</gene>
<dbReference type="Proteomes" id="UP000269974">
    <property type="component" value="Unassembled WGS sequence"/>
</dbReference>
<dbReference type="GO" id="GO:0005886">
    <property type="term" value="C:plasma membrane"/>
    <property type="evidence" value="ECO:0007669"/>
    <property type="project" value="UniProtKB-SubCell"/>
</dbReference>
<evidence type="ECO:0000256" key="1">
    <source>
        <dbReference type="SAM" id="Phobius"/>
    </source>
</evidence>
<proteinExistence type="predicted"/>
<protein>
    <recommendedName>
        <fullName evidence="4">ABC transporter permease</fullName>
    </recommendedName>
</protein>
<dbReference type="EMBL" id="UYIO01000001">
    <property type="protein sequence ID" value="VDG76421.1"/>
    <property type="molecule type" value="Genomic_DNA"/>
</dbReference>
<keyword evidence="1" id="KW-0812">Transmembrane</keyword>
<organism evidence="2 3">
    <name type="scientific">Actinobaculum suis</name>
    <dbReference type="NCBI Taxonomy" id="1657"/>
    <lineage>
        <taxon>Bacteria</taxon>
        <taxon>Bacillati</taxon>
        <taxon>Actinomycetota</taxon>
        <taxon>Actinomycetes</taxon>
        <taxon>Actinomycetales</taxon>
        <taxon>Actinomycetaceae</taxon>
        <taxon>Actinobaculum</taxon>
    </lineage>
</organism>